<sequence length="1416" mass="161782">MNRSFEKYYHHFERPPFAPTYCPTPEEFSDPVAYIAKIRPHAEKFGVVKIKPPASFRPPFIINPDNFEFTPRIQKLNQLEGLTRSHMIFDAQIATYWNLSGRPFKIPYVANKVVNLYRLNKAVKDGGGADAVTESKRWSTIGKYLGFGGANGSALKAVYYKWIDPVDKALSASETSKEAAISNSADCKPTMQGRRRAPVRRRASTLTTTVKTKQPRMHNADEYSKADEEIDEIKCVICGMGNFEEQLLMCEVCDLPQHTFCCEPALVSVPKGEWRCNKCAGAAARDIATSVGFYDDLQRFTLKSFENYAHEWKNQYFNHSSNSNKPVPCEAVENEFWKKVIDMDDTVEVKYGADLLASTVGSGFPMPDTKCENATGFNEIDYYTYQKHPWNLNNMPVLKDSVLCFIQSHISGMMVPWVYVGMCFSAFCWHTEDHWTYSVNYMHRGERKIWYGVSGLDGEKFDDVMKSLVPDLFQRQPDLMHHMTTIINPDVLISRGIKVYTVHQEPGDFVITFPRAYHAGYNEGFNVAEAVNFAPCDWLRNGRMCVSHYASVRRNCVFAHDELVLLMAEDPDKMELNMCLSVLHELHELSARETILRDELVKHGVLKCSREFFEKMTDDERTCKVCRTTVFVSGVLCAHGHLACLPCFCESSARICSACLSPDCFTFKYRYQLDELIPLIENLDKKTETYRNFRSKMTHFLDVKSEEKPALEDVMSLMQIGRKLKITSCDVMERAVRALKQYESVSHMVANLTSRKIRTRSNDRLSNTDAVQISDIATLKANIDALPFDTSKMSSTVTSVLEKITNWQKRCADILQRSKTTTDSKEIDSLGEFLNETDDFNVKIPEKESLLQLCCRSRWLIRAQKLLRWNDLSVDLVDSGFCKNEGDKEDEENKEWTLQSLMSLIDEGTALKNNEEEVEKTLSALHNLMKIGYRNEHTAESIMMDDKSEGIGVEAAEARWNDLEKTDWMNEINYNNLRDEVERAQSIRDTFSEIKSNESDNSLKKMQTIFSKCSHSLFVRRSAMEDEIRELRDSLLSFVNCAQQLFVRPLSYYCWTEILMGRTDVNGLCEGDILPLHRFVSSASHDSWSSIDRFKSSEALNEHLKSIDRQSLPILSKLRKLNGERSVNETCCCSSEKFVEDRKIITCMLCSAKFHVCCVRWNDFLNRLPIGYYVCVRCARGRRPPIDEVRLCLASAPPSLERTLVNSALNRTQSAYEEMEIVFNEYSSSSVPVNGSVIERFTAAFLKILNCEIINLDVWSSVMPVLPNIFPLEPSMCGICESIRGRFASGEDPLVLFAGKTSGRPRNISKRSRPSVKVTCTFRSRRSRELCENDFETCSADVCLNPFCEKVRWIQCEGNCLQWFHYACVGITIESVSQKSPFLCHRCSQNELPTSGIEENCSNYSQKVDCQVEQNL</sequence>
<dbReference type="Gene3D" id="2.60.120.650">
    <property type="entry name" value="Cupin"/>
    <property type="match status" value="1"/>
</dbReference>
<evidence type="ECO:0000256" key="2">
    <source>
        <dbReference type="ARBA" id="ARBA00006801"/>
    </source>
</evidence>
<dbReference type="SMART" id="SM00501">
    <property type="entry name" value="BRIGHT"/>
    <property type="match status" value="1"/>
</dbReference>
<dbReference type="PROSITE" id="PS50016">
    <property type="entry name" value="ZF_PHD_2"/>
    <property type="match status" value="1"/>
</dbReference>
<dbReference type="PROSITE" id="PS51184">
    <property type="entry name" value="JMJC"/>
    <property type="match status" value="1"/>
</dbReference>
<dbReference type="InterPro" id="IPR048615">
    <property type="entry name" value="KDM5_C-hel"/>
</dbReference>
<dbReference type="Pfam" id="PF02373">
    <property type="entry name" value="JmjC"/>
    <property type="match status" value="1"/>
</dbReference>
<keyword evidence="6" id="KW-0862">Zinc</keyword>
<dbReference type="EC" id="1.14.11.67" evidence="3"/>
<evidence type="ECO:0000256" key="9">
    <source>
        <dbReference type="ARBA" id="ARBA00023002"/>
    </source>
</evidence>
<reference evidence="19 20" key="1">
    <citation type="submission" date="2024-08" db="EMBL/GenBank/DDBJ databases">
        <title>Gnathostoma spinigerum genome.</title>
        <authorList>
            <person name="Gonzalez-Bertolin B."/>
            <person name="Monzon S."/>
            <person name="Zaballos A."/>
            <person name="Jimenez P."/>
            <person name="Dekumyoy P."/>
            <person name="Varona S."/>
            <person name="Cuesta I."/>
            <person name="Sumanam S."/>
            <person name="Adisakwattana P."/>
            <person name="Gasser R.B."/>
            <person name="Hernandez-Gonzalez A."/>
            <person name="Young N.D."/>
            <person name="Perteguer M.J."/>
        </authorList>
    </citation>
    <scope>NUCLEOTIDE SEQUENCE [LARGE SCALE GENOMIC DNA]</scope>
    <source>
        <strain evidence="19">AL3</strain>
        <tissue evidence="19">Liver</tissue>
    </source>
</reference>
<gene>
    <name evidence="19" type="ORF">AB6A40_000016</name>
</gene>
<keyword evidence="9" id="KW-0560">Oxidoreductase</keyword>
<dbReference type="Gene3D" id="1.10.150.60">
    <property type="entry name" value="ARID DNA-binding domain"/>
    <property type="match status" value="1"/>
</dbReference>
<comment type="caution">
    <text evidence="19">The sequence shown here is derived from an EMBL/GenBank/DDBJ whole genome shotgun (WGS) entry which is preliminary data.</text>
</comment>
<dbReference type="SUPFAM" id="SSF51197">
    <property type="entry name" value="Clavaminate synthase-like"/>
    <property type="match status" value="1"/>
</dbReference>
<comment type="subcellular location">
    <subcellularLocation>
        <location evidence="1">Nucleus</location>
    </subcellularLocation>
</comment>
<evidence type="ECO:0000256" key="7">
    <source>
        <dbReference type="ARBA" id="ARBA00022853"/>
    </source>
</evidence>
<dbReference type="InterPro" id="IPR036431">
    <property type="entry name" value="ARID_dom_sf"/>
</dbReference>
<feature type="domain" description="JmjC" evidence="18">
    <location>
        <begin position="384"/>
        <end position="550"/>
    </location>
</feature>
<dbReference type="Gene3D" id="3.30.40.10">
    <property type="entry name" value="Zinc/RING finger domain, C3HC4 (zinc finger)"/>
    <property type="match status" value="2"/>
</dbReference>
<evidence type="ECO:0000256" key="5">
    <source>
        <dbReference type="ARBA" id="ARBA00022771"/>
    </source>
</evidence>
<evidence type="ECO:0000256" key="10">
    <source>
        <dbReference type="ARBA" id="ARBA00023004"/>
    </source>
</evidence>
<keyword evidence="11" id="KW-0539">Nucleus</keyword>
<evidence type="ECO:0000256" key="8">
    <source>
        <dbReference type="ARBA" id="ARBA00022964"/>
    </source>
</evidence>
<dbReference type="GO" id="GO:0008270">
    <property type="term" value="F:zinc ion binding"/>
    <property type="evidence" value="ECO:0007669"/>
    <property type="project" value="UniProtKB-KW"/>
</dbReference>
<evidence type="ECO:0000256" key="6">
    <source>
        <dbReference type="ARBA" id="ARBA00022833"/>
    </source>
</evidence>
<keyword evidence="10" id="KW-0408">Iron</keyword>
<dbReference type="InterPro" id="IPR019787">
    <property type="entry name" value="Znf_PHD-finger"/>
</dbReference>
<feature type="compositionally biased region" description="Basic residues" evidence="14">
    <location>
        <begin position="193"/>
        <end position="203"/>
    </location>
</feature>
<dbReference type="GO" id="GO:0005634">
    <property type="term" value="C:nucleus"/>
    <property type="evidence" value="ECO:0007669"/>
    <property type="project" value="UniProtKB-SubCell"/>
</dbReference>
<dbReference type="Pfam" id="PF08429">
    <property type="entry name" value="PLU-1"/>
    <property type="match status" value="1"/>
</dbReference>
<evidence type="ECO:0000256" key="1">
    <source>
        <dbReference type="ARBA" id="ARBA00004123"/>
    </source>
</evidence>
<dbReference type="PANTHER" id="PTHR10694">
    <property type="entry name" value="LYSINE-SPECIFIC DEMETHYLASE"/>
    <property type="match status" value="1"/>
</dbReference>
<comment type="similarity">
    <text evidence="2">Belongs to the JARID1 histone demethylase family.</text>
</comment>
<evidence type="ECO:0000256" key="4">
    <source>
        <dbReference type="ARBA" id="ARBA00022723"/>
    </source>
</evidence>
<dbReference type="CDD" id="cd15610">
    <property type="entry name" value="PHD3_KDM5A_like"/>
    <property type="match status" value="1"/>
</dbReference>
<dbReference type="GO" id="GO:0034647">
    <property type="term" value="F:histone H3K4me/H3K4me2/H3K4me3 demethylase activity"/>
    <property type="evidence" value="ECO:0007669"/>
    <property type="project" value="UniProtKB-EC"/>
</dbReference>
<keyword evidence="5 13" id="KW-0863">Zinc-finger</keyword>
<keyword evidence="4" id="KW-0479">Metal-binding</keyword>
<evidence type="ECO:0000259" key="18">
    <source>
        <dbReference type="PROSITE" id="PS51184"/>
    </source>
</evidence>
<dbReference type="InterPro" id="IPR001606">
    <property type="entry name" value="ARID_dom"/>
</dbReference>
<comment type="catalytic activity">
    <reaction evidence="12">
        <text>N(6),N(6),N(6)-trimethyl-L-lysyl(4)-[histone H3] + 3 2-oxoglutarate + 3 O2 = L-lysyl(4)-[histone H3] + 3 formaldehyde + 3 succinate + 3 CO2</text>
        <dbReference type="Rhea" id="RHEA:60208"/>
        <dbReference type="Rhea" id="RHEA-COMP:15537"/>
        <dbReference type="Rhea" id="RHEA-COMP:15547"/>
        <dbReference type="ChEBI" id="CHEBI:15379"/>
        <dbReference type="ChEBI" id="CHEBI:16526"/>
        <dbReference type="ChEBI" id="CHEBI:16810"/>
        <dbReference type="ChEBI" id="CHEBI:16842"/>
        <dbReference type="ChEBI" id="CHEBI:29969"/>
        <dbReference type="ChEBI" id="CHEBI:30031"/>
        <dbReference type="ChEBI" id="CHEBI:61961"/>
        <dbReference type="EC" id="1.14.11.67"/>
    </reaction>
</comment>
<dbReference type="Proteomes" id="UP001608902">
    <property type="component" value="Unassembled WGS sequence"/>
</dbReference>
<dbReference type="SUPFAM" id="SSF57903">
    <property type="entry name" value="FYVE/PHD zinc finger"/>
    <property type="match status" value="3"/>
</dbReference>
<proteinExistence type="inferred from homology"/>
<dbReference type="SMART" id="SM00545">
    <property type="entry name" value="JmjN"/>
    <property type="match status" value="1"/>
</dbReference>
<feature type="domain" description="ARID" evidence="16">
    <location>
        <begin position="83"/>
        <end position="171"/>
    </location>
</feature>
<dbReference type="PROSITE" id="PS51183">
    <property type="entry name" value="JMJN"/>
    <property type="match status" value="1"/>
</dbReference>
<dbReference type="InterPro" id="IPR011011">
    <property type="entry name" value="Znf_FYVE_PHD"/>
</dbReference>
<dbReference type="InterPro" id="IPR013637">
    <property type="entry name" value="Lys_sp_deMease-like_dom"/>
</dbReference>
<dbReference type="InterPro" id="IPR019786">
    <property type="entry name" value="Zinc_finger_PHD-type_CS"/>
</dbReference>
<dbReference type="Pfam" id="PF02375">
    <property type="entry name" value="JmjN"/>
    <property type="match status" value="1"/>
</dbReference>
<evidence type="ECO:0000256" key="11">
    <source>
        <dbReference type="ARBA" id="ARBA00023242"/>
    </source>
</evidence>
<evidence type="ECO:0000313" key="19">
    <source>
        <dbReference type="EMBL" id="MFH4973307.1"/>
    </source>
</evidence>
<dbReference type="SMART" id="SM00249">
    <property type="entry name" value="PHD"/>
    <property type="match status" value="3"/>
</dbReference>
<dbReference type="Pfam" id="PF00628">
    <property type="entry name" value="PHD"/>
    <property type="match status" value="1"/>
</dbReference>
<evidence type="ECO:0000256" key="12">
    <source>
        <dbReference type="ARBA" id="ARBA00048734"/>
    </source>
</evidence>
<organism evidence="19 20">
    <name type="scientific">Gnathostoma spinigerum</name>
    <dbReference type="NCBI Taxonomy" id="75299"/>
    <lineage>
        <taxon>Eukaryota</taxon>
        <taxon>Metazoa</taxon>
        <taxon>Ecdysozoa</taxon>
        <taxon>Nematoda</taxon>
        <taxon>Chromadorea</taxon>
        <taxon>Rhabditida</taxon>
        <taxon>Spirurina</taxon>
        <taxon>Gnathostomatomorpha</taxon>
        <taxon>Gnathostomatoidea</taxon>
        <taxon>Gnathostomatidae</taxon>
        <taxon>Gnathostoma</taxon>
    </lineage>
</organism>
<evidence type="ECO:0000259" key="17">
    <source>
        <dbReference type="PROSITE" id="PS51183"/>
    </source>
</evidence>
<evidence type="ECO:0000256" key="3">
    <source>
        <dbReference type="ARBA" id="ARBA00012902"/>
    </source>
</evidence>
<keyword evidence="8" id="KW-0223">Dioxygenase</keyword>
<name>A0ABD6E9E6_9BILA</name>
<protein>
    <recommendedName>
        <fullName evidence="3">[histone H3]-trimethyl-L-lysine(4) demethylase</fullName>
        <ecNumber evidence="3">1.14.11.67</ecNumber>
    </recommendedName>
</protein>
<evidence type="ECO:0000256" key="13">
    <source>
        <dbReference type="PROSITE-ProRule" id="PRU00146"/>
    </source>
</evidence>
<dbReference type="SMART" id="SM01014">
    <property type="entry name" value="ARID"/>
    <property type="match status" value="1"/>
</dbReference>
<feature type="domain" description="JmjN" evidence="17">
    <location>
        <begin position="18"/>
        <end position="59"/>
    </location>
</feature>
<dbReference type="PROSITE" id="PS01359">
    <property type="entry name" value="ZF_PHD_1"/>
    <property type="match status" value="1"/>
</dbReference>
<keyword evidence="20" id="KW-1185">Reference proteome</keyword>
<evidence type="ECO:0000259" key="16">
    <source>
        <dbReference type="PROSITE" id="PS51011"/>
    </source>
</evidence>
<accession>A0ABD6E9E6</accession>
<feature type="region of interest" description="Disordered" evidence="14">
    <location>
        <begin position="187"/>
        <end position="223"/>
    </location>
</feature>
<evidence type="ECO:0000256" key="14">
    <source>
        <dbReference type="SAM" id="MobiDB-lite"/>
    </source>
</evidence>
<dbReference type="InterPro" id="IPR013083">
    <property type="entry name" value="Znf_RING/FYVE/PHD"/>
</dbReference>
<dbReference type="Pfam" id="PF21323">
    <property type="entry name" value="KDM5_C-hel"/>
    <property type="match status" value="1"/>
</dbReference>
<dbReference type="PROSITE" id="PS51011">
    <property type="entry name" value="ARID"/>
    <property type="match status" value="1"/>
</dbReference>
<dbReference type="EMBL" id="JBGFUD010000004">
    <property type="protein sequence ID" value="MFH4973307.1"/>
    <property type="molecule type" value="Genomic_DNA"/>
</dbReference>
<dbReference type="SUPFAM" id="SSF46774">
    <property type="entry name" value="ARID-like"/>
    <property type="match status" value="1"/>
</dbReference>
<evidence type="ECO:0000259" key="15">
    <source>
        <dbReference type="PROSITE" id="PS50016"/>
    </source>
</evidence>
<dbReference type="InterPro" id="IPR003347">
    <property type="entry name" value="JmjC_dom"/>
</dbReference>
<dbReference type="InterPro" id="IPR003349">
    <property type="entry name" value="JmjN"/>
</dbReference>
<feature type="domain" description="PHD-type" evidence="15">
    <location>
        <begin position="232"/>
        <end position="282"/>
    </location>
</feature>
<dbReference type="SMART" id="SM00558">
    <property type="entry name" value="JmjC"/>
    <property type="match status" value="1"/>
</dbReference>
<evidence type="ECO:0000313" key="20">
    <source>
        <dbReference type="Proteomes" id="UP001608902"/>
    </source>
</evidence>
<dbReference type="InterPro" id="IPR001965">
    <property type="entry name" value="Znf_PHD"/>
</dbReference>
<keyword evidence="7" id="KW-0156">Chromatin regulator</keyword>
<dbReference type="Pfam" id="PF01388">
    <property type="entry name" value="ARID"/>
    <property type="match status" value="1"/>
</dbReference>
<dbReference type="PANTHER" id="PTHR10694:SF33">
    <property type="entry name" value="LYSINE-SPECIFIC DEMETHYLASE 5"/>
    <property type="match status" value="1"/>
</dbReference>